<dbReference type="PANTHER" id="PTHR45913">
    <property type="entry name" value="EPM2A-INTERACTING PROTEIN 1"/>
    <property type="match status" value="1"/>
</dbReference>
<proteinExistence type="predicted"/>
<dbReference type="EMBL" id="JARBHB010000012">
    <property type="protein sequence ID" value="KAJ8871536.1"/>
    <property type="molecule type" value="Genomic_DNA"/>
</dbReference>
<comment type="caution">
    <text evidence="1">The sequence shown here is derived from an EMBL/GenBank/DDBJ whole genome shotgun (WGS) entry which is preliminary data.</text>
</comment>
<organism evidence="1 2">
    <name type="scientific">Dryococelus australis</name>
    <dbReference type="NCBI Taxonomy" id="614101"/>
    <lineage>
        <taxon>Eukaryota</taxon>
        <taxon>Metazoa</taxon>
        <taxon>Ecdysozoa</taxon>
        <taxon>Arthropoda</taxon>
        <taxon>Hexapoda</taxon>
        <taxon>Insecta</taxon>
        <taxon>Pterygota</taxon>
        <taxon>Neoptera</taxon>
        <taxon>Polyneoptera</taxon>
        <taxon>Phasmatodea</taxon>
        <taxon>Verophasmatodea</taxon>
        <taxon>Anareolatae</taxon>
        <taxon>Phasmatidae</taxon>
        <taxon>Eurycanthinae</taxon>
        <taxon>Dryococelus</taxon>
    </lineage>
</organism>
<dbReference type="Proteomes" id="UP001159363">
    <property type="component" value="Chromosome 11"/>
</dbReference>
<evidence type="ECO:0000313" key="2">
    <source>
        <dbReference type="Proteomes" id="UP001159363"/>
    </source>
</evidence>
<accession>A0ABQ9GHM2</accession>
<evidence type="ECO:0000313" key="1">
    <source>
        <dbReference type="EMBL" id="KAJ8871536.1"/>
    </source>
</evidence>
<protein>
    <submittedName>
        <fullName evidence="1">Uncharacterized protein</fullName>
    </submittedName>
</protein>
<sequence>MTKSFGYDKLANNFETVSLSHQTVSRRTAEISKQLDAQLSKEIAQRKYFSVVLDESTDITDVCQLLIFVKTVDEQFSIKEELLELVPLPISWKGSNIYSAPVNGRFSKCLCIVTEGAKCMTGKNTGLVRLLRKNDVNMPVLHCIIHQNVLCSGNRTQSHRKSLEFLKELSVEFHDIPLHSEICWLRADKTLTAFFGIRKEIRNC</sequence>
<gene>
    <name evidence="1" type="ORF">PR048_027859</name>
</gene>
<reference evidence="1 2" key="1">
    <citation type="submission" date="2023-02" db="EMBL/GenBank/DDBJ databases">
        <title>LHISI_Scaffold_Assembly.</title>
        <authorList>
            <person name="Stuart O.P."/>
            <person name="Cleave R."/>
            <person name="Magrath M.J.L."/>
            <person name="Mikheyev A.S."/>
        </authorList>
    </citation>
    <scope>NUCLEOTIDE SEQUENCE [LARGE SCALE GENOMIC DNA]</scope>
    <source>
        <strain evidence="1">Daus_M_001</strain>
        <tissue evidence="1">Leg muscle</tissue>
    </source>
</reference>
<name>A0ABQ9GHM2_9NEOP</name>
<dbReference type="PANTHER" id="PTHR45913:SF20">
    <property type="entry name" value="GENERAL TRANSCRIPTION FACTOR II-I REPEAT DOMAIN-CONTAINING PROTEIN 2"/>
    <property type="match status" value="1"/>
</dbReference>
<keyword evidence="2" id="KW-1185">Reference proteome</keyword>